<evidence type="ECO:0000259" key="1">
    <source>
        <dbReference type="PROSITE" id="PS50800"/>
    </source>
</evidence>
<feature type="domain" description="SAP" evidence="1">
    <location>
        <begin position="53"/>
        <end position="87"/>
    </location>
</feature>
<evidence type="ECO:0000313" key="2">
    <source>
        <dbReference type="EMBL" id="QHT93797.1"/>
    </source>
</evidence>
<name>A0A6C0IPJ1_9ZZZZ</name>
<dbReference type="SUPFAM" id="SSF68906">
    <property type="entry name" value="SAP domain"/>
    <property type="match status" value="1"/>
</dbReference>
<dbReference type="InterPro" id="IPR036361">
    <property type="entry name" value="SAP_dom_sf"/>
</dbReference>
<dbReference type="InterPro" id="IPR003034">
    <property type="entry name" value="SAP_dom"/>
</dbReference>
<dbReference type="PROSITE" id="PS50800">
    <property type="entry name" value="SAP"/>
    <property type="match status" value="1"/>
</dbReference>
<protein>
    <recommendedName>
        <fullName evidence="1">SAP domain-containing protein</fullName>
    </recommendedName>
</protein>
<proteinExistence type="predicted"/>
<accession>A0A6C0IPJ1</accession>
<dbReference type="EMBL" id="MN740210">
    <property type="protein sequence ID" value="QHT93797.1"/>
    <property type="molecule type" value="Genomic_DNA"/>
</dbReference>
<organism evidence="2">
    <name type="scientific">viral metagenome</name>
    <dbReference type="NCBI Taxonomy" id="1070528"/>
    <lineage>
        <taxon>unclassified sequences</taxon>
        <taxon>metagenomes</taxon>
        <taxon>organismal metagenomes</taxon>
    </lineage>
</organism>
<dbReference type="AlphaFoldDB" id="A0A6C0IPJ1"/>
<reference evidence="2" key="1">
    <citation type="journal article" date="2020" name="Nature">
        <title>Giant virus diversity and host interactions through global metagenomics.</title>
        <authorList>
            <person name="Schulz F."/>
            <person name="Roux S."/>
            <person name="Paez-Espino D."/>
            <person name="Jungbluth S."/>
            <person name="Walsh D.A."/>
            <person name="Denef V.J."/>
            <person name="McMahon K.D."/>
            <person name="Konstantinidis K.T."/>
            <person name="Eloe-Fadrosh E.A."/>
            <person name="Kyrpides N.C."/>
            <person name="Woyke T."/>
        </authorList>
    </citation>
    <scope>NUCLEOTIDE SEQUENCE</scope>
    <source>
        <strain evidence="2">GVMAG-M-3300024258-14</strain>
    </source>
</reference>
<sequence length="363" mass="43004">MSKPLYELYHIPSKELDEVKSIQNKLNITKKKQKMTDEEMKIPCKNTLYYFEITNYSLHQLKRIVKHYNLKLSGNKKDLINRIKNYLMVDKYVLLLQRFTRGYLQRSYNWLHGPAYLKRDLCTNDSDFYSLDPLSEIPFHQFFSFKDDDGFIYGFELSSIYHLFKENNYFDVENPYNRKMMNNGVFMKICHIVSLSKLLNFKINLYIEKDIPEISLEKALQLRSLELFQYINRLGNYSSNEWFLSLPKVKLIRFLRELEDIWDYRANITSQNKMRICPPTGNPFLGINVLNLRFIDDLLKLKIIVLNIMENFIYAARDETYQNLGAMYVLGALTIVNENAASDLPWLYESFSVVANDSDSDSN</sequence>
<dbReference type="Pfam" id="PF02037">
    <property type="entry name" value="SAP"/>
    <property type="match status" value="1"/>
</dbReference>